<proteinExistence type="predicted"/>
<feature type="transmembrane region" description="Helical" evidence="1">
    <location>
        <begin position="26"/>
        <end position="47"/>
    </location>
</feature>
<evidence type="ECO:0000256" key="1">
    <source>
        <dbReference type="SAM" id="Phobius"/>
    </source>
</evidence>
<evidence type="ECO:0000313" key="3">
    <source>
        <dbReference type="Proteomes" id="UP000250235"/>
    </source>
</evidence>
<keyword evidence="1" id="KW-0812">Transmembrane</keyword>
<organism evidence="2 3">
    <name type="scientific">Dorcoceras hygrometricum</name>
    <dbReference type="NCBI Taxonomy" id="472368"/>
    <lineage>
        <taxon>Eukaryota</taxon>
        <taxon>Viridiplantae</taxon>
        <taxon>Streptophyta</taxon>
        <taxon>Embryophyta</taxon>
        <taxon>Tracheophyta</taxon>
        <taxon>Spermatophyta</taxon>
        <taxon>Magnoliopsida</taxon>
        <taxon>eudicotyledons</taxon>
        <taxon>Gunneridae</taxon>
        <taxon>Pentapetalae</taxon>
        <taxon>asterids</taxon>
        <taxon>lamiids</taxon>
        <taxon>Lamiales</taxon>
        <taxon>Gesneriaceae</taxon>
        <taxon>Didymocarpoideae</taxon>
        <taxon>Trichosporeae</taxon>
        <taxon>Loxocarpinae</taxon>
        <taxon>Dorcoceras</taxon>
    </lineage>
</organism>
<dbReference type="PANTHER" id="PTHR33133:SF7">
    <property type="entry name" value="F26K24.10 PROTEIN-RELATED"/>
    <property type="match status" value="1"/>
</dbReference>
<accession>A0A2Z7BK31</accession>
<name>A0A2Z7BK31_9LAMI</name>
<dbReference type="AlphaFoldDB" id="A0A2Z7BK31"/>
<feature type="transmembrane region" description="Helical" evidence="1">
    <location>
        <begin position="129"/>
        <end position="161"/>
    </location>
</feature>
<sequence length="330" mass="36006">MSTPRLNLRVVLSDARRIIKANAGHFAALGLLFVLPLSFSAIVYPSLLQPTSVISIYNRLLSSSSTTVPEGETPPSDEESDVVFTLVYYLFVLAFSLFTTASITHSTWNGFFGRPLKITSSLKSTLASLLPLAATYVVYQAILGLILIGVGGLLTLLYGGILFLGAQIDYGNVYFVGLLVLMTLVLVGVMVYIQVEWFLASVVVVVESKWGFETLKRSSYLINGMKWIAFGILIYFALSIGVLSGLYSSSVPSFIRSGGISWDFGLLTVLFTFFVTALMLYSVAATTVLFIYCKALCGELALEMADDFAPLYVRLPFDGDEKAPKVVYVV</sequence>
<dbReference type="Proteomes" id="UP000250235">
    <property type="component" value="Unassembled WGS sequence"/>
</dbReference>
<protein>
    <submittedName>
        <fullName evidence="2">Uncharacterized protein</fullName>
    </submittedName>
</protein>
<feature type="transmembrane region" description="Helical" evidence="1">
    <location>
        <begin position="86"/>
        <end position="108"/>
    </location>
</feature>
<keyword evidence="1" id="KW-0472">Membrane</keyword>
<feature type="transmembrane region" description="Helical" evidence="1">
    <location>
        <begin position="227"/>
        <end position="247"/>
    </location>
</feature>
<gene>
    <name evidence="2" type="ORF">F511_22598</name>
</gene>
<dbReference type="EMBL" id="KV006884">
    <property type="protein sequence ID" value="KZV32341.1"/>
    <property type="molecule type" value="Genomic_DNA"/>
</dbReference>
<feature type="transmembrane region" description="Helical" evidence="1">
    <location>
        <begin position="267"/>
        <end position="292"/>
    </location>
</feature>
<feature type="transmembrane region" description="Helical" evidence="1">
    <location>
        <begin position="173"/>
        <end position="206"/>
    </location>
</feature>
<evidence type="ECO:0000313" key="2">
    <source>
        <dbReference type="EMBL" id="KZV32341.1"/>
    </source>
</evidence>
<reference evidence="2 3" key="1">
    <citation type="journal article" date="2015" name="Proc. Natl. Acad. Sci. U.S.A.">
        <title>The resurrection genome of Boea hygrometrica: A blueprint for survival of dehydration.</title>
        <authorList>
            <person name="Xiao L."/>
            <person name="Yang G."/>
            <person name="Zhang L."/>
            <person name="Yang X."/>
            <person name="Zhao S."/>
            <person name="Ji Z."/>
            <person name="Zhou Q."/>
            <person name="Hu M."/>
            <person name="Wang Y."/>
            <person name="Chen M."/>
            <person name="Xu Y."/>
            <person name="Jin H."/>
            <person name="Xiao X."/>
            <person name="Hu G."/>
            <person name="Bao F."/>
            <person name="Hu Y."/>
            <person name="Wan P."/>
            <person name="Li L."/>
            <person name="Deng X."/>
            <person name="Kuang T."/>
            <person name="Xiang C."/>
            <person name="Zhu J.K."/>
            <person name="Oliver M.J."/>
            <person name="He Y."/>
        </authorList>
    </citation>
    <scope>NUCLEOTIDE SEQUENCE [LARGE SCALE GENOMIC DNA]</scope>
    <source>
        <strain evidence="3">cv. XS01</strain>
    </source>
</reference>
<dbReference type="PANTHER" id="PTHR33133">
    <property type="entry name" value="OS08G0107100 PROTEIN-RELATED"/>
    <property type="match status" value="1"/>
</dbReference>
<dbReference type="OrthoDB" id="1934322at2759"/>
<keyword evidence="1" id="KW-1133">Transmembrane helix</keyword>
<keyword evidence="3" id="KW-1185">Reference proteome</keyword>